<proteinExistence type="predicted"/>
<evidence type="ECO:0000256" key="1">
    <source>
        <dbReference type="SAM" id="MobiDB-lite"/>
    </source>
</evidence>
<dbReference type="Proteomes" id="UP000249081">
    <property type="component" value="Unassembled WGS sequence"/>
</dbReference>
<organism evidence="2 3">
    <name type="scientific">Shackletoniella antarctica</name>
    <dbReference type="NCBI Taxonomy" id="268115"/>
    <lineage>
        <taxon>Bacteria</taxon>
        <taxon>Bacillati</taxon>
        <taxon>Cyanobacteriota</taxon>
        <taxon>Cyanophyceae</taxon>
        <taxon>Oculatellales</taxon>
        <taxon>Oculatellaceae</taxon>
        <taxon>Shackletoniella</taxon>
    </lineage>
</organism>
<evidence type="ECO:0000313" key="3">
    <source>
        <dbReference type="Proteomes" id="UP000249081"/>
    </source>
</evidence>
<dbReference type="EMBL" id="QBMN01000001">
    <property type="protein sequence ID" value="PZO45791.1"/>
    <property type="molecule type" value="Genomic_DNA"/>
</dbReference>
<name>A0A2W4YEV7_9CYAN</name>
<protein>
    <submittedName>
        <fullName evidence="2">Uncharacterized protein</fullName>
    </submittedName>
</protein>
<evidence type="ECO:0000313" key="2">
    <source>
        <dbReference type="EMBL" id="PZO45791.1"/>
    </source>
</evidence>
<feature type="region of interest" description="Disordered" evidence="1">
    <location>
        <begin position="94"/>
        <end position="118"/>
    </location>
</feature>
<sequence>MGRPKRSSKVVEQAQRRAAAMRSINANLDLGNGLTLAEYNQAIDAVRADIATYNEALSQVDHAANGVQAGEKKLRDLSELMLLAVAARYGKDSSEYEMAGGTRKSERKRPKPRQVQAA</sequence>
<comment type="caution">
    <text evidence="2">The sequence shown here is derived from an EMBL/GenBank/DDBJ whole genome shotgun (WGS) entry which is preliminary data.</text>
</comment>
<reference evidence="3" key="1">
    <citation type="submission" date="2018-04" db="EMBL/GenBank/DDBJ databases">
        <authorList>
            <person name="Cornet L."/>
        </authorList>
    </citation>
    <scope>NUCLEOTIDE SEQUENCE [LARGE SCALE GENOMIC DNA]</scope>
</reference>
<reference evidence="2 3" key="2">
    <citation type="submission" date="2018-06" db="EMBL/GenBank/DDBJ databases">
        <title>Metagenomic assembly of (sub)arctic Cyanobacteria and their associated microbiome from non-axenic cultures.</title>
        <authorList>
            <person name="Baurain D."/>
        </authorList>
    </citation>
    <scope>NUCLEOTIDE SEQUENCE [LARGE SCALE GENOMIC DNA]</scope>
    <source>
        <strain evidence="2">ULC041bin1</strain>
    </source>
</reference>
<gene>
    <name evidence="2" type="ORF">DCF17_00115</name>
</gene>
<dbReference type="AlphaFoldDB" id="A0A2W4YEV7"/>
<accession>A0A2W4YEV7</accession>